<dbReference type="Pfam" id="PF17619">
    <property type="entry name" value="SCVP"/>
    <property type="match status" value="1"/>
</dbReference>
<keyword evidence="2" id="KW-0732">Signal</keyword>
<evidence type="ECO:0000256" key="1">
    <source>
        <dbReference type="SAM" id="MobiDB-lite"/>
    </source>
</evidence>
<dbReference type="OMA" id="TAMCNGT"/>
<dbReference type="InterPro" id="IPR035126">
    <property type="entry name" value="SCVP"/>
</dbReference>
<evidence type="ECO:0000256" key="2">
    <source>
        <dbReference type="SAM" id="SignalP"/>
    </source>
</evidence>
<feature type="chain" id="PRO_5005889135" evidence="2">
    <location>
        <begin position="19"/>
        <end position="163"/>
    </location>
</feature>
<feature type="compositionally biased region" description="Low complexity" evidence="1">
    <location>
        <begin position="35"/>
        <end position="56"/>
    </location>
</feature>
<name>A0A0N4X8U5_HAEPC</name>
<accession>A0A0N4X8U5</accession>
<organism evidence="3">
    <name type="scientific">Haemonchus placei</name>
    <name type="common">Barber's pole worm</name>
    <dbReference type="NCBI Taxonomy" id="6290"/>
    <lineage>
        <taxon>Eukaryota</taxon>
        <taxon>Metazoa</taxon>
        <taxon>Ecdysozoa</taxon>
        <taxon>Nematoda</taxon>
        <taxon>Chromadorea</taxon>
        <taxon>Rhabditida</taxon>
        <taxon>Rhabditina</taxon>
        <taxon>Rhabditomorpha</taxon>
        <taxon>Strongyloidea</taxon>
        <taxon>Trichostrongylidae</taxon>
        <taxon>Haemonchus</taxon>
    </lineage>
</organism>
<feature type="region of interest" description="Disordered" evidence="1">
    <location>
        <begin position="35"/>
        <end position="59"/>
    </location>
</feature>
<sequence length="163" mass="17592">MLRLVVLFSLVAAPLSLAVQFLLCKVTILAACRPSNSTRTSSSGSGGYSNSSVRVGASRGKREIDQANVVVETKLKFNPELNSFFIDAFREAVEQHASATGVKYSDAVVQERIHQIGDKLAMEYFVHGVDCEQLGKFISAGKLITEHLIGNVTAMCNGTPMVL</sequence>
<evidence type="ECO:0000313" key="3">
    <source>
        <dbReference type="WBParaSite" id="HPLM_0002078701-mRNA-1"/>
    </source>
</evidence>
<proteinExistence type="predicted"/>
<dbReference type="WBParaSite" id="HPLM_0002078701-mRNA-1">
    <property type="protein sequence ID" value="HPLM_0002078701-mRNA-1"/>
    <property type="gene ID" value="HPLM_0002078701"/>
</dbReference>
<reference evidence="3" key="1">
    <citation type="submission" date="2017-02" db="UniProtKB">
        <authorList>
            <consortium name="WormBaseParasite"/>
        </authorList>
    </citation>
    <scope>IDENTIFICATION</scope>
</reference>
<dbReference type="AlphaFoldDB" id="A0A0N4X8U5"/>
<protein>
    <submittedName>
        <fullName evidence="3">Uncharacterized protein</fullName>
    </submittedName>
</protein>
<feature type="signal peptide" evidence="2">
    <location>
        <begin position="1"/>
        <end position="18"/>
    </location>
</feature>